<keyword evidence="9" id="KW-1185">Reference proteome</keyword>
<reference evidence="8" key="1">
    <citation type="submission" date="2023-02" db="EMBL/GenBank/DDBJ databases">
        <title>Genome of toxic invasive species Heracleum sosnowskyi carries increased number of genes despite the absence of recent whole-genome duplications.</title>
        <authorList>
            <person name="Schelkunov M."/>
            <person name="Shtratnikova V."/>
            <person name="Makarenko M."/>
            <person name="Klepikova A."/>
            <person name="Omelchenko D."/>
            <person name="Novikova G."/>
            <person name="Obukhova E."/>
            <person name="Bogdanov V."/>
            <person name="Penin A."/>
            <person name="Logacheva M."/>
        </authorList>
    </citation>
    <scope>NUCLEOTIDE SEQUENCE</scope>
    <source>
        <strain evidence="8">Hsosn_3</strain>
        <tissue evidence="8">Leaf</tissue>
    </source>
</reference>
<dbReference type="InterPro" id="IPR005381">
    <property type="entry name" value="Znf-XS_domain"/>
</dbReference>
<dbReference type="PANTHER" id="PTHR21596">
    <property type="entry name" value="RIBONUCLEASE P SUBUNIT P38"/>
    <property type="match status" value="1"/>
</dbReference>
<feature type="compositionally biased region" description="Basic and acidic residues" evidence="4">
    <location>
        <begin position="338"/>
        <end position="356"/>
    </location>
</feature>
<dbReference type="InterPro" id="IPR005380">
    <property type="entry name" value="XS_domain"/>
</dbReference>
<dbReference type="Pfam" id="PF03468">
    <property type="entry name" value="XS"/>
    <property type="match status" value="1"/>
</dbReference>
<protein>
    <submittedName>
        <fullName evidence="8">Protein INVOLVED IN DE NOVO 2</fullName>
    </submittedName>
</protein>
<dbReference type="Pfam" id="PF03470">
    <property type="entry name" value="zf-XS"/>
    <property type="match status" value="1"/>
</dbReference>
<keyword evidence="2" id="KW-0943">RNA-mediated gene silencing</keyword>
<evidence type="ECO:0000259" key="6">
    <source>
        <dbReference type="Pfam" id="PF03469"/>
    </source>
</evidence>
<name>A0AAD8J635_9APIA</name>
<dbReference type="InterPro" id="IPR045177">
    <property type="entry name" value="FDM1-5/IDN2"/>
</dbReference>
<evidence type="ECO:0000313" key="9">
    <source>
        <dbReference type="Proteomes" id="UP001237642"/>
    </source>
</evidence>
<evidence type="ECO:0000256" key="4">
    <source>
        <dbReference type="SAM" id="MobiDB-lite"/>
    </source>
</evidence>
<dbReference type="GO" id="GO:0080188">
    <property type="term" value="P:gene silencing by siRNA-directed DNA methylation"/>
    <property type="evidence" value="ECO:0007669"/>
    <property type="project" value="InterPro"/>
</dbReference>
<dbReference type="Pfam" id="PF03469">
    <property type="entry name" value="XH"/>
    <property type="match status" value="1"/>
</dbReference>
<reference evidence="8" key="2">
    <citation type="submission" date="2023-05" db="EMBL/GenBank/DDBJ databases">
        <authorList>
            <person name="Schelkunov M.I."/>
        </authorList>
    </citation>
    <scope>NUCLEOTIDE SEQUENCE</scope>
    <source>
        <strain evidence="8">Hsosn_3</strain>
        <tissue evidence="8">Leaf</tissue>
    </source>
</reference>
<dbReference type="InterPro" id="IPR005379">
    <property type="entry name" value="FDM1-5/IDN2_XH"/>
</dbReference>
<dbReference type="Gene3D" id="3.30.70.2890">
    <property type="entry name" value="XS domain"/>
    <property type="match status" value="1"/>
</dbReference>
<evidence type="ECO:0000313" key="8">
    <source>
        <dbReference type="EMBL" id="KAK1396430.1"/>
    </source>
</evidence>
<dbReference type="CDD" id="cd12266">
    <property type="entry name" value="RRM_like_XS"/>
    <property type="match status" value="1"/>
</dbReference>
<feature type="domain" description="Factor of DNA methylation 1-5/IDN2" evidence="6">
    <location>
        <begin position="502"/>
        <end position="631"/>
    </location>
</feature>
<evidence type="ECO:0000259" key="5">
    <source>
        <dbReference type="Pfam" id="PF03468"/>
    </source>
</evidence>
<feature type="coiled-coil region" evidence="3">
    <location>
        <begin position="387"/>
        <end position="496"/>
    </location>
</feature>
<feature type="domain" description="XS" evidence="5">
    <location>
        <begin position="114"/>
        <end position="223"/>
    </location>
</feature>
<proteinExistence type="predicted"/>
<dbReference type="EMBL" id="JAUIZM010000002">
    <property type="protein sequence ID" value="KAK1396430.1"/>
    <property type="molecule type" value="Genomic_DNA"/>
</dbReference>
<keyword evidence="1 3" id="KW-0175">Coiled coil</keyword>
<gene>
    <name evidence="8" type="ORF">POM88_006293</name>
</gene>
<organism evidence="8 9">
    <name type="scientific">Heracleum sosnowskyi</name>
    <dbReference type="NCBI Taxonomy" id="360622"/>
    <lineage>
        <taxon>Eukaryota</taxon>
        <taxon>Viridiplantae</taxon>
        <taxon>Streptophyta</taxon>
        <taxon>Embryophyta</taxon>
        <taxon>Tracheophyta</taxon>
        <taxon>Spermatophyta</taxon>
        <taxon>Magnoliopsida</taxon>
        <taxon>eudicotyledons</taxon>
        <taxon>Gunneridae</taxon>
        <taxon>Pentapetalae</taxon>
        <taxon>asterids</taxon>
        <taxon>campanulids</taxon>
        <taxon>Apiales</taxon>
        <taxon>Apiaceae</taxon>
        <taxon>Apioideae</taxon>
        <taxon>apioid superclade</taxon>
        <taxon>Tordylieae</taxon>
        <taxon>Tordyliinae</taxon>
        <taxon>Heracleum</taxon>
    </lineage>
</organism>
<evidence type="ECO:0000256" key="2">
    <source>
        <dbReference type="ARBA" id="ARBA00023158"/>
    </source>
</evidence>
<feature type="domain" description="Zinc finger-XS" evidence="7">
    <location>
        <begin position="42"/>
        <end position="85"/>
    </location>
</feature>
<comment type="caution">
    <text evidence="8">The sequence shown here is derived from an EMBL/GenBank/DDBJ whole genome shotgun (WGS) entry which is preliminary data.</text>
</comment>
<dbReference type="AlphaFoldDB" id="A0AAD8J635"/>
<dbReference type="InterPro" id="IPR038588">
    <property type="entry name" value="XS_domain_sf"/>
</dbReference>
<dbReference type="Proteomes" id="UP001237642">
    <property type="component" value="Unassembled WGS sequence"/>
</dbReference>
<feature type="region of interest" description="Disordered" evidence="4">
    <location>
        <begin position="338"/>
        <end position="360"/>
    </location>
</feature>
<evidence type="ECO:0000256" key="1">
    <source>
        <dbReference type="ARBA" id="ARBA00023054"/>
    </source>
</evidence>
<evidence type="ECO:0000256" key="3">
    <source>
        <dbReference type="SAM" id="Coils"/>
    </source>
</evidence>
<evidence type="ECO:0000259" key="7">
    <source>
        <dbReference type="Pfam" id="PF03470"/>
    </source>
</evidence>
<sequence length="639" mass="73475">MSSSGEDTDISDTEIEEYQEKSYEELKNGEKCVKTSDTTFACPYCPSKKRKRDYQYRELLQHAGGVGKGSSKRTARDKANHLGLAKYLEIDMTDASGPSKALDKVDSPAECDGDEVYVWPWLGIVVNIPTEFKDGRFVGGSGSKLRDQLAARGFNPTRVSPLWNYRGHSGTAIVEFNKDWSGFTNAMAFDKAYDADHHGKKDWKAKGQKSDIYGWVARADDYNQGGIITDQLRKIGDLRTISEILEDEANRTSKLVSNLANVIEVKQKHYEEMQTKYAETTNSLNKLIEEKDNLHQSYNEELRKIQDNARQHFQKIFKDHEKNKLLLETQKKELELRGQELEKRETQNENERKKLDEEIEENAVRNSSLQLAADAQDRVDESVMRLAADHKTQKENLDRRLLQLQTQLDAKQAVELEIEKLKGNLNVMKHMVADDGDLEVLQKVEDIHKSLREKEGEYEDLQALNQALIIKERKSNDELQEARKELVTALSEMSKTSDIGVKRMGELDTKPFHEAMKRKYGQEEAEDRASELCSMWAEHLRDPDWHPLRVIEVDGKHKEIIDDQDERLKSLKKELGEDVYKAVTAALREVNEYNPSGRYITSEVWNYNLGRKATLEEGVDYLLELWKNRMEKGLCPLPL</sequence>
<accession>A0AAD8J635</accession>
<dbReference type="PANTHER" id="PTHR21596:SF65">
    <property type="entry name" value="PROTEIN INVOLVED IN DE NOVO 2-RELATED"/>
    <property type="match status" value="1"/>
</dbReference>